<dbReference type="InterPro" id="IPR002921">
    <property type="entry name" value="Fungal_lipase-type"/>
</dbReference>
<comment type="caution">
    <text evidence="3">The sequence shown here is derived from an EMBL/GenBank/DDBJ whole genome shotgun (WGS) entry which is preliminary data.</text>
</comment>
<evidence type="ECO:0000313" key="4">
    <source>
        <dbReference type="Proteomes" id="UP001234581"/>
    </source>
</evidence>
<keyword evidence="4" id="KW-1185">Reference proteome</keyword>
<gene>
    <name evidence="3" type="ORF">O0I10_006399</name>
</gene>
<dbReference type="CDD" id="cd00519">
    <property type="entry name" value="Lipase_3"/>
    <property type="match status" value="1"/>
</dbReference>
<dbReference type="GO" id="GO:0006629">
    <property type="term" value="P:lipid metabolic process"/>
    <property type="evidence" value="ECO:0007669"/>
    <property type="project" value="InterPro"/>
</dbReference>
<organism evidence="3 4">
    <name type="scientific">Lichtheimia ornata</name>
    <dbReference type="NCBI Taxonomy" id="688661"/>
    <lineage>
        <taxon>Eukaryota</taxon>
        <taxon>Fungi</taxon>
        <taxon>Fungi incertae sedis</taxon>
        <taxon>Mucoromycota</taxon>
        <taxon>Mucoromycotina</taxon>
        <taxon>Mucoromycetes</taxon>
        <taxon>Mucorales</taxon>
        <taxon>Lichtheimiaceae</taxon>
        <taxon>Lichtheimia</taxon>
    </lineage>
</organism>
<dbReference type="PANTHER" id="PTHR45856">
    <property type="entry name" value="ALPHA/BETA-HYDROLASES SUPERFAMILY PROTEIN"/>
    <property type="match status" value="1"/>
</dbReference>
<feature type="domain" description="Fungal lipase-type" evidence="2">
    <location>
        <begin position="89"/>
        <end position="223"/>
    </location>
</feature>
<dbReference type="GeneID" id="83213810"/>
<dbReference type="RefSeq" id="XP_058342784.1">
    <property type="nucleotide sequence ID" value="XM_058486427.1"/>
</dbReference>
<dbReference type="Gene3D" id="3.40.50.1820">
    <property type="entry name" value="alpha/beta hydrolase"/>
    <property type="match status" value="1"/>
</dbReference>
<feature type="region of interest" description="Disordered" evidence="1">
    <location>
        <begin position="1"/>
        <end position="23"/>
    </location>
</feature>
<dbReference type="Proteomes" id="UP001234581">
    <property type="component" value="Unassembled WGS sequence"/>
</dbReference>
<evidence type="ECO:0000256" key="1">
    <source>
        <dbReference type="SAM" id="MobiDB-lite"/>
    </source>
</evidence>
<dbReference type="EMBL" id="JARTCD010000028">
    <property type="protein sequence ID" value="KAJ8657871.1"/>
    <property type="molecule type" value="Genomic_DNA"/>
</dbReference>
<accession>A0AAD7V3I8</accession>
<dbReference type="Pfam" id="PF01764">
    <property type="entry name" value="Lipase_3"/>
    <property type="match status" value="1"/>
</dbReference>
<sequence>MADTTTPRQKRINDDSSVHQASPEEMSIQKHYLLLAYSTYCSSVILDGDLTSCPICDVFDGITLIKTFKSSFYDTNAMVIRDDKRKEVVAVFQGTFTLRGWIADLGALQIPYPAMKGAQVHKGFYENYMEVANDLTAVVLDQAEKYPDYTIATTGNRHSLGGASSMFCAMDLFQRGVPAEKLRLYTQGGPRIGNKAFAEYVLSTKVPVTRLINKLDGGPHISSPDFVHPGQEYWIQSDSFTRVCANGLESEKCSDSMEPLALSAYDHIR</sequence>
<evidence type="ECO:0000259" key="2">
    <source>
        <dbReference type="Pfam" id="PF01764"/>
    </source>
</evidence>
<dbReference type="PANTHER" id="PTHR45856:SF11">
    <property type="entry name" value="FUNGAL LIPASE-LIKE DOMAIN-CONTAINING PROTEIN"/>
    <property type="match status" value="1"/>
</dbReference>
<name>A0AAD7V3I8_9FUNG</name>
<dbReference type="AlphaFoldDB" id="A0AAD7V3I8"/>
<evidence type="ECO:0000313" key="3">
    <source>
        <dbReference type="EMBL" id="KAJ8657871.1"/>
    </source>
</evidence>
<protein>
    <recommendedName>
        <fullName evidence="2">Fungal lipase-type domain-containing protein</fullName>
    </recommendedName>
</protein>
<proteinExistence type="predicted"/>
<dbReference type="InterPro" id="IPR029058">
    <property type="entry name" value="AB_hydrolase_fold"/>
</dbReference>
<reference evidence="3 4" key="1">
    <citation type="submission" date="2023-03" db="EMBL/GenBank/DDBJ databases">
        <title>Genome sequence of Lichtheimia ornata CBS 291.66.</title>
        <authorList>
            <person name="Mohabir J.T."/>
            <person name="Shea T.P."/>
            <person name="Kurbessoian T."/>
            <person name="Berby B."/>
            <person name="Fontaine J."/>
            <person name="Livny J."/>
            <person name="Gnirke A."/>
            <person name="Stajich J.E."/>
            <person name="Cuomo C.A."/>
        </authorList>
    </citation>
    <scope>NUCLEOTIDE SEQUENCE [LARGE SCALE GENOMIC DNA]</scope>
    <source>
        <strain evidence="3">CBS 291.66</strain>
    </source>
</reference>
<dbReference type="InterPro" id="IPR051218">
    <property type="entry name" value="Sec_MonoDiacylglyc_Lipase"/>
</dbReference>
<dbReference type="SUPFAM" id="SSF53474">
    <property type="entry name" value="alpha/beta-Hydrolases"/>
    <property type="match status" value="1"/>
</dbReference>